<organism evidence="1 2">
    <name type="scientific">Actinokineospora guangxiensis</name>
    <dbReference type="NCBI Taxonomy" id="1490288"/>
    <lineage>
        <taxon>Bacteria</taxon>
        <taxon>Bacillati</taxon>
        <taxon>Actinomycetota</taxon>
        <taxon>Actinomycetes</taxon>
        <taxon>Pseudonocardiales</taxon>
        <taxon>Pseudonocardiaceae</taxon>
        <taxon>Actinokineospora</taxon>
    </lineage>
</organism>
<protein>
    <submittedName>
        <fullName evidence="1">SMI1/KNR4 family protein</fullName>
    </submittedName>
</protein>
<keyword evidence="2" id="KW-1185">Reference proteome</keyword>
<accession>A0ABW0EGC9</accession>
<name>A0ABW0EGC9_9PSEU</name>
<reference evidence="2" key="1">
    <citation type="journal article" date="2019" name="Int. J. Syst. Evol. Microbiol.">
        <title>The Global Catalogue of Microorganisms (GCM) 10K type strain sequencing project: providing services to taxonomists for standard genome sequencing and annotation.</title>
        <authorList>
            <consortium name="The Broad Institute Genomics Platform"/>
            <consortium name="The Broad Institute Genome Sequencing Center for Infectious Disease"/>
            <person name="Wu L."/>
            <person name="Ma J."/>
        </authorList>
    </citation>
    <scope>NUCLEOTIDE SEQUENCE [LARGE SCALE GENOMIC DNA]</scope>
    <source>
        <strain evidence="2">CCUG 59778</strain>
    </source>
</reference>
<proteinExistence type="predicted"/>
<evidence type="ECO:0000313" key="2">
    <source>
        <dbReference type="Proteomes" id="UP001596157"/>
    </source>
</evidence>
<dbReference type="RefSeq" id="WP_378244302.1">
    <property type="nucleotide sequence ID" value="NZ_JBHSKF010000002.1"/>
</dbReference>
<dbReference type="EMBL" id="JBHSKF010000002">
    <property type="protein sequence ID" value="MFC5286404.1"/>
    <property type="molecule type" value="Genomic_DNA"/>
</dbReference>
<comment type="caution">
    <text evidence="1">The sequence shown here is derived from an EMBL/GenBank/DDBJ whole genome shotgun (WGS) entry which is preliminary data.</text>
</comment>
<dbReference type="Proteomes" id="UP001596157">
    <property type="component" value="Unassembled WGS sequence"/>
</dbReference>
<gene>
    <name evidence="1" type="ORF">ACFPM7_05020</name>
</gene>
<evidence type="ECO:0000313" key="1">
    <source>
        <dbReference type="EMBL" id="MFC5286404.1"/>
    </source>
</evidence>
<sequence>MEITEDRTFPAALAALTRVDFPYDDEELGSIDYEAYQEFDSAEDTTGWLRSWTGNDGLDGAAFRVFGQDGTGGLAAIWLVRPGRPLAEQPVVFFGSEGETGVVAASLGEYLWLLADGVGPMEAVAFGTSLGVPHAGLRAVAEEHSGIPPRSADAVVEAARAGFPDFSATVESWCR</sequence>